<evidence type="ECO:0000313" key="9">
    <source>
        <dbReference type="Proteomes" id="UP000566813"/>
    </source>
</evidence>
<feature type="domain" description="Release factor glutamine methyltransferase N-terminal" evidence="7">
    <location>
        <begin position="11"/>
        <end position="77"/>
    </location>
</feature>
<dbReference type="EMBL" id="JACLAW010000004">
    <property type="protein sequence ID" value="MBC2665100.1"/>
    <property type="molecule type" value="Genomic_DNA"/>
</dbReference>
<keyword evidence="9" id="KW-1185">Reference proteome</keyword>
<evidence type="ECO:0000256" key="5">
    <source>
        <dbReference type="HAMAP-Rule" id="MF_02126"/>
    </source>
</evidence>
<keyword evidence="2 5" id="KW-0808">Transferase</keyword>
<feature type="binding site" evidence="5">
    <location>
        <position position="172"/>
    </location>
    <ligand>
        <name>S-adenosyl-L-methionine</name>
        <dbReference type="ChEBI" id="CHEBI:59789"/>
    </ligand>
</feature>
<accession>A0A7X1KLC7</accession>
<dbReference type="InterPro" id="IPR019874">
    <property type="entry name" value="RF_methyltr_PrmC"/>
</dbReference>
<evidence type="ECO:0000256" key="3">
    <source>
        <dbReference type="ARBA" id="ARBA00022691"/>
    </source>
</evidence>
<evidence type="ECO:0000313" key="8">
    <source>
        <dbReference type="EMBL" id="MBC2665100.1"/>
    </source>
</evidence>
<feature type="domain" description="Methyltransferase small" evidence="6">
    <location>
        <begin position="99"/>
        <end position="198"/>
    </location>
</feature>
<dbReference type="RefSeq" id="WP_185663368.1">
    <property type="nucleotide sequence ID" value="NZ_JACLAW010000004.1"/>
</dbReference>
<feature type="binding site" evidence="5">
    <location>
        <position position="143"/>
    </location>
    <ligand>
        <name>S-adenosyl-L-methionine</name>
        <dbReference type="ChEBI" id="CHEBI:59789"/>
    </ligand>
</feature>
<protein>
    <recommendedName>
        <fullName evidence="5">Release factor glutamine methyltransferase</fullName>
        <shortName evidence="5">RF MTase</shortName>
        <ecNumber evidence="5">2.1.1.297</ecNumber>
    </recommendedName>
    <alternativeName>
        <fullName evidence="5">N5-glutamine methyltransferase PrmC</fullName>
    </alternativeName>
    <alternativeName>
        <fullName evidence="5">Protein-(glutamine-N5) MTase PrmC</fullName>
    </alternativeName>
    <alternativeName>
        <fullName evidence="5">Protein-glutamine N-methyltransferase PrmC</fullName>
    </alternativeName>
</protein>
<dbReference type="AlphaFoldDB" id="A0A7X1KLC7"/>
<evidence type="ECO:0000259" key="7">
    <source>
        <dbReference type="Pfam" id="PF17827"/>
    </source>
</evidence>
<dbReference type="Pfam" id="PF17827">
    <property type="entry name" value="PrmC_N"/>
    <property type="match status" value="1"/>
</dbReference>
<feature type="binding site" evidence="5">
    <location>
        <begin position="190"/>
        <end position="193"/>
    </location>
    <ligand>
        <name>substrate</name>
    </ligand>
</feature>
<evidence type="ECO:0000256" key="4">
    <source>
        <dbReference type="ARBA" id="ARBA00048391"/>
    </source>
</evidence>
<proteinExistence type="inferred from homology"/>
<evidence type="ECO:0000256" key="1">
    <source>
        <dbReference type="ARBA" id="ARBA00022603"/>
    </source>
</evidence>
<dbReference type="Pfam" id="PF05175">
    <property type="entry name" value="MTS"/>
    <property type="match status" value="1"/>
</dbReference>
<dbReference type="Proteomes" id="UP000566813">
    <property type="component" value="Unassembled WGS sequence"/>
</dbReference>
<sequence length="283" mass="29188">MSETAKLTVGQAIRAAAERLASSSDTARLDAEVLMAHALGVSRSDLLLRHLGDSAPDGFAALVERRAGHEPVAYIVGSQDFFGMPLRVSDAVLIPRGDSEVLVETARLRGGSARRVLDCGTGSGALLLAVLAGLPEARGVGIDRSARALAVAAGNAAALGLGGRSAFLERDWTRAGWRAGLGWFDLVLANPPYVEEAAALDPSVRAHEPAGALFAGAEGLDDYRVLVPELPALLAPGGTALVEIGASQAEAVRAIAAGAGLDSRLHRDLGGRARVLELRQSGE</sequence>
<dbReference type="NCBIfam" id="TIGR03534">
    <property type="entry name" value="RF_mod_PrmC"/>
    <property type="match status" value="1"/>
</dbReference>
<dbReference type="PANTHER" id="PTHR18895:SF74">
    <property type="entry name" value="MTRF1L RELEASE FACTOR GLUTAMINE METHYLTRANSFERASE"/>
    <property type="match status" value="1"/>
</dbReference>
<evidence type="ECO:0000259" key="6">
    <source>
        <dbReference type="Pfam" id="PF05175"/>
    </source>
</evidence>
<name>A0A7X1KLC7_9SPHN</name>
<dbReference type="GO" id="GO:0003676">
    <property type="term" value="F:nucleic acid binding"/>
    <property type="evidence" value="ECO:0007669"/>
    <property type="project" value="InterPro"/>
</dbReference>
<dbReference type="PANTHER" id="PTHR18895">
    <property type="entry name" value="HEMK METHYLTRANSFERASE"/>
    <property type="match status" value="1"/>
</dbReference>
<keyword evidence="1 5" id="KW-0489">Methyltransferase</keyword>
<dbReference type="NCBIfam" id="TIGR00536">
    <property type="entry name" value="hemK_fam"/>
    <property type="match status" value="1"/>
</dbReference>
<comment type="catalytic activity">
    <reaction evidence="4 5">
        <text>L-glutaminyl-[peptide chain release factor] + S-adenosyl-L-methionine = N(5)-methyl-L-glutaminyl-[peptide chain release factor] + S-adenosyl-L-homocysteine + H(+)</text>
        <dbReference type="Rhea" id="RHEA:42896"/>
        <dbReference type="Rhea" id="RHEA-COMP:10271"/>
        <dbReference type="Rhea" id="RHEA-COMP:10272"/>
        <dbReference type="ChEBI" id="CHEBI:15378"/>
        <dbReference type="ChEBI" id="CHEBI:30011"/>
        <dbReference type="ChEBI" id="CHEBI:57856"/>
        <dbReference type="ChEBI" id="CHEBI:59789"/>
        <dbReference type="ChEBI" id="CHEBI:61891"/>
        <dbReference type="EC" id="2.1.1.297"/>
    </reaction>
</comment>
<dbReference type="InterPro" id="IPR004556">
    <property type="entry name" value="HemK-like"/>
</dbReference>
<dbReference type="Gene3D" id="1.10.8.10">
    <property type="entry name" value="DNA helicase RuvA subunit, C-terminal domain"/>
    <property type="match status" value="1"/>
</dbReference>
<comment type="similarity">
    <text evidence="5">Belongs to the protein N5-glutamine methyltransferase family. PrmC subfamily.</text>
</comment>
<organism evidence="8 9">
    <name type="scientific">Novosphingobium flavum</name>
    <dbReference type="NCBI Taxonomy" id="1778672"/>
    <lineage>
        <taxon>Bacteria</taxon>
        <taxon>Pseudomonadati</taxon>
        <taxon>Pseudomonadota</taxon>
        <taxon>Alphaproteobacteria</taxon>
        <taxon>Sphingomonadales</taxon>
        <taxon>Sphingomonadaceae</taxon>
        <taxon>Novosphingobium</taxon>
    </lineage>
</organism>
<dbReference type="PROSITE" id="PS00092">
    <property type="entry name" value="N6_MTASE"/>
    <property type="match status" value="1"/>
</dbReference>
<dbReference type="Gene3D" id="3.40.50.150">
    <property type="entry name" value="Vaccinia Virus protein VP39"/>
    <property type="match status" value="1"/>
</dbReference>
<dbReference type="InterPro" id="IPR002052">
    <property type="entry name" value="DNA_methylase_N6_adenine_CS"/>
</dbReference>
<evidence type="ECO:0000256" key="2">
    <source>
        <dbReference type="ARBA" id="ARBA00022679"/>
    </source>
</evidence>
<keyword evidence="3 5" id="KW-0949">S-adenosyl-L-methionine</keyword>
<dbReference type="GO" id="GO:0102559">
    <property type="term" value="F:peptide chain release factor N(5)-glutamine methyltransferase activity"/>
    <property type="evidence" value="ECO:0007669"/>
    <property type="project" value="UniProtKB-EC"/>
</dbReference>
<reference evidence="8 9" key="1">
    <citation type="submission" date="2020-08" db="EMBL/GenBank/DDBJ databases">
        <title>The genome sequence of type strain Novosphingobium flavum NBRC 111647.</title>
        <authorList>
            <person name="Liu Y."/>
        </authorList>
    </citation>
    <scope>NUCLEOTIDE SEQUENCE [LARGE SCALE GENOMIC DNA]</scope>
    <source>
        <strain evidence="8 9">NBRC 111647</strain>
    </source>
</reference>
<dbReference type="InterPro" id="IPR050320">
    <property type="entry name" value="N5-glutamine_MTase"/>
</dbReference>
<comment type="function">
    <text evidence="5">Methylates the class 1 translation termination release factors RF1/PrfA and RF2/PrfB on the glutamine residue of the universally conserved GGQ motif.</text>
</comment>
<dbReference type="GO" id="GO:0032259">
    <property type="term" value="P:methylation"/>
    <property type="evidence" value="ECO:0007669"/>
    <property type="project" value="UniProtKB-KW"/>
</dbReference>
<dbReference type="EC" id="2.1.1.297" evidence="5"/>
<dbReference type="InterPro" id="IPR040758">
    <property type="entry name" value="PrmC_N"/>
</dbReference>
<dbReference type="InterPro" id="IPR007848">
    <property type="entry name" value="Small_mtfrase_dom"/>
</dbReference>
<feature type="binding site" evidence="5">
    <location>
        <begin position="120"/>
        <end position="124"/>
    </location>
    <ligand>
        <name>S-adenosyl-L-methionine</name>
        <dbReference type="ChEBI" id="CHEBI:59789"/>
    </ligand>
</feature>
<feature type="binding site" evidence="5">
    <location>
        <position position="190"/>
    </location>
    <ligand>
        <name>S-adenosyl-L-methionine</name>
        <dbReference type="ChEBI" id="CHEBI:59789"/>
    </ligand>
</feature>
<dbReference type="SUPFAM" id="SSF53335">
    <property type="entry name" value="S-adenosyl-L-methionine-dependent methyltransferases"/>
    <property type="match status" value="1"/>
</dbReference>
<dbReference type="HAMAP" id="MF_02126">
    <property type="entry name" value="RF_methyltr_PrmC"/>
    <property type="match status" value="1"/>
</dbReference>
<dbReference type="InterPro" id="IPR029063">
    <property type="entry name" value="SAM-dependent_MTases_sf"/>
</dbReference>
<comment type="caution">
    <text evidence="8">The sequence shown here is derived from an EMBL/GenBank/DDBJ whole genome shotgun (WGS) entry which is preliminary data.</text>
</comment>
<gene>
    <name evidence="5 8" type="primary">prmC</name>
    <name evidence="8" type="ORF">H7F51_06190</name>
</gene>